<accession>A0A484M9Z4</accession>
<feature type="compositionally biased region" description="Basic residues" evidence="1">
    <location>
        <begin position="443"/>
        <end position="452"/>
    </location>
</feature>
<dbReference type="PANTHER" id="PTHR31189">
    <property type="entry name" value="OS03G0336100 PROTEIN-RELATED"/>
    <property type="match status" value="1"/>
</dbReference>
<proteinExistence type="predicted"/>
<dbReference type="Pfam" id="PF00190">
    <property type="entry name" value="Cupin_1"/>
    <property type="match status" value="1"/>
</dbReference>
<organism evidence="3 4">
    <name type="scientific">Cuscuta campestris</name>
    <dbReference type="NCBI Taxonomy" id="132261"/>
    <lineage>
        <taxon>Eukaryota</taxon>
        <taxon>Viridiplantae</taxon>
        <taxon>Streptophyta</taxon>
        <taxon>Embryophyta</taxon>
        <taxon>Tracheophyta</taxon>
        <taxon>Spermatophyta</taxon>
        <taxon>Magnoliopsida</taxon>
        <taxon>eudicotyledons</taxon>
        <taxon>Gunneridae</taxon>
        <taxon>Pentapetalae</taxon>
        <taxon>asterids</taxon>
        <taxon>lamiids</taxon>
        <taxon>Solanales</taxon>
        <taxon>Convolvulaceae</taxon>
        <taxon>Cuscuteae</taxon>
        <taxon>Cuscuta</taxon>
        <taxon>Cuscuta subgen. Grammica</taxon>
        <taxon>Cuscuta sect. Cleistogrammica</taxon>
    </lineage>
</organism>
<protein>
    <recommendedName>
        <fullName evidence="2">Cupin type-1 domain-containing protein</fullName>
    </recommendedName>
</protein>
<feature type="compositionally biased region" description="Basic and acidic residues" evidence="1">
    <location>
        <begin position="382"/>
        <end position="412"/>
    </location>
</feature>
<gene>
    <name evidence="3" type="ORF">CCAM_LOCUS27437</name>
</gene>
<evidence type="ECO:0000313" key="4">
    <source>
        <dbReference type="Proteomes" id="UP000595140"/>
    </source>
</evidence>
<dbReference type="CDD" id="cd02245">
    <property type="entry name" value="cupin_7S_vicilin-like_C"/>
    <property type="match status" value="1"/>
</dbReference>
<evidence type="ECO:0000256" key="1">
    <source>
        <dbReference type="SAM" id="MobiDB-lite"/>
    </source>
</evidence>
<dbReference type="Gene3D" id="2.60.120.10">
    <property type="entry name" value="Jelly Rolls"/>
    <property type="match status" value="1"/>
</dbReference>
<feature type="compositionally biased region" description="Acidic residues" evidence="1">
    <location>
        <begin position="369"/>
        <end position="381"/>
    </location>
</feature>
<sequence>MRALLGGNGYIAFIPGENKKNKLFNVFSNEPDFKNCNGWSTVVTKKQLSALKGIDISVFMVNLTKGSMMGPHWNPRASEFGICLHGQGMVTVVCPSSGNRTSCKNMRFHVEEGDMFAVPRFHPMAQVAFNNDSFVFMGFSTAAKNNHPQYLAGKASVLRTLDRDILSVSLDAKNTTVDKILNQQEQAIILECTSCAEEEFKVMKEEIQKEKEEEKKKKEEEEKKKQEEEEKKKQEEEEKKKKEEEEKRKQEEEEKKKKEEEEEEEKKKQEEEEKRREKQEKEREEEEEEAKKRQEEEAKKKEEEQRRQEEEAARREEEGRKKEEEAKKREEQRQKEEEEAAREAARREEEARKTEEEAKKKEKQRQKEEEEEAAREEEEERREEAARKEEEERREEESRQKKEEEAAKQHKEEEEEEERHEGGGWEWGEEGPAGMDMDWGRKVLNKKKKILP</sequence>
<dbReference type="InterPro" id="IPR050253">
    <property type="entry name" value="Seed_Storage-Functional"/>
</dbReference>
<feature type="region of interest" description="Disordered" evidence="1">
    <location>
        <begin position="208"/>
        <end position="452"/>
    </location>
</feature>
<dbReference type="EMBL" id="OOIL02002964">
    <property type="protein sequence ID" value="VFQ85661.1"/>
    <property type="molecule type" value="Genomic_DNA"/>
</dbReference>
<name>A0A484M9Z4_9ASTE</name>
<evidence type="ECO:0000259" key="2">
    <source>
        <dbReference type="SMART" id="SM00835"/>
    </source>
</evidence>
<dbReference type="SUPFAM" id="SSF51182">
    <property type="entry name" value="RmlC-like cupins"/>
    <property type="match status" value="1"/>
</dbReference>
<feature type="domain" description="Cupin type-1" evidence="2">
    <location>
        <begin position="24"/>
        <end position="178"/>
    </location>
</feature>
<dbReference type="InterPro" id="IPR006045">
    <property type="entry name" value="Cupin_1"/>
</dbReference>
<dbReference type="PANTHER" id="PTHR31189:SF7">
    <property type="entry name" value="OS03G0197300 PROTEIN"/>
    <property type="match status" value="1"/>
</dbReference>
<keyword evidence="4" id="KW-1185">Reference proteome</keyword>
<dbReference type="InterPro" id="IPR014710">
    <property type="entry name" value="RmlC-like_jellyroll"/>
</dbReference>
<dbReference type="OrthoDB" id="1932894at2759"/>
<dbReference type="SMART" id="SM00835">
    <property type="entry name" value="Cupin_1"/>
    <property type="match status" value="1"/>
</dbReference>
<dbReference type="Proteomes" id="UP000595140">
    <property type="component" value="Unassembled WGS sequence"/>
</dbReference>
<dbReference type="AlphaFoldDB" id="A0A484M9Z4"/>
<reference evidence="3 4" key="1">
    <citation type="submission" date="2018-04" db="EMBL/GenBank/DDBJ databases">
        <authorList>
            <person name="Vogel A."/>
        </authorList>
    </citation>
    <scope>NUCLEOTIDE SEQUENCE [LARGE SCALE GENOMIC DNA]</scope>
</reference>
<evidence type="ECO:0000313" key="3">
    <source>
        <dbReference type="EMBL" id="VFQ85661.1"/>
    </source>
</evidence>
<feature type="compositionally biased region" description="Basic and acidic residues" evidence="1">
    <location>
        <begin position="289"/>
        <end position="368"/>
    </location>
</feature>
<feature type="compositionally biased region" description="Basic and acidic residues" evidence="1">
    <location>
        <begin position="208"/>
        <end position="282"/>
    </location>
</feature>
<dbReference type="InterPro" id="IPR011051">
    <property type="entry name" value="RmlC_Cupin_sf"/>
</dbReference>